<evidence type="ECO:0000256" key="3">
    <source>
        <dbReference type="SAM" id="MobiDB-lite"/>
    </source>
</evidence>
<dbReference type="PANTHER" id="PTHR22946:SF9">
    <property type="entry name" value="POLYKETIDE TRANSFERASE AF380"/>
    <property type="match status" value="1"/>
</dbReference>
<keyword evidence="2" id="KW-0378">Hydrolase</keyword>
<dbReference type="SUPFAM" id="SSF53474">
    <property type="entry name" value="alpha/beta-Hydrolases"/>
    <property type="match status" value="1"/>
</dbReference>
<feature type="signal peptide" evidence="4">
    <location>
        <begin position="1"/>
        <end position="17"/>
    </location>
</feature>
<keyword evidence="6" id="KW-0031">Aminopeptidase</keyword>
<evidence type="ECO:0000256" key="1">
    <source>
        <dbReference type="ARBA" id="ARBA00008645"/>
    </source>
</evidence>
<dbReference type="PROSITE" id="PS51257">
    <property type="entry name" value="PROKAR_LIPOPROTEIN"/>
    <property type="match status" value="1"/>
</dbReference>
<keyword evidence="7" id="KW-1185">Reference proteome</keyword>
<dbReference type="InterPro" id="IPR029058">
    <property type="entry name" value="AB_hydrolase_fold"/>
</dbReference>
<dbReference type="GO" id="GO:0008236">
    <property type="term" value="F:serine-type peptidase activity"/>
    <property type="evidence" value="ECO:0007669"/>
    <property type="project" value="InterPro"/>
</dbReference>
<keyword evidence="6" id="KW-0645">Protease</keyword>
<feature type="chain" id="PRO_5039158192" evidence="4">
    <location>
        <begin position="18"/>
        <end position="343"/>
    </location>
</feature>
<dbReference type="GO" id="GO:0004177">
    <property type="term" value="F:aminopeptidase activity"/>
    <property type="evidence" value="ECO:0007669"/>
    <property type="project" value="UniProtKB-KW"/>
</dbReference>
<organism evidence="6 7">
    <name type="scientific">Nocardioides panzhihuensis</name>
    <dbReference type="NCBI Taxonomy" id="860243"/>
    <lineage>
        <taxon>Bacteria</taxon>
        <taxon>Bacillati</taxon>
        <taxon>Actinomycetota</taxon>
        <taxon>Actinomycetes</taxon>
        <taxon>Propionibacteriales</taxon>
        <taxon>Nocardioidaceae</taxon>
        <taxon>Nocardioides</taxon>
    </lineage>
</organism>
<dbReference type="RefSeq" id="WP_246321538.1">
    <property type="nucleotide sequence ID" value="NZ_JACBZR010000001.1"/>
</dbReference>
<dbReference type="AlphaFoldDB" id="A0A7Z0DPN4"/>
<dbReference type="EMBL" id="JACBZR010000001">
    <property type="protein sequence ID" value="NYI79469.1"/>
    <property type="molecule type" value="Genomic_DNA"/>
</dbReference>
<evidence type="ECO:0000256" key="4">
    <source>
        <dbReference type="SAM" id="SignalP"/>
    </source>
</evidence>
<evidence type="ECO:0000313" key="6">
    <source>
        <dbReference type="EMBL" id="NYI79469.1"/>
    </source>
</evidence>
<reference evidence="6 7" key="1">
    <citation type="submission" date="2020-07" db="EMBL/GenBank/DDBJ databases">
        <title>Sequencing the genomes of 1000 actinobacteria strains.</title>
        <authorList>
            <person name="Klenk H.-P."/>
        </authorList>
    </citation>
    <scope>NUCLEOTIDE SEQUENCE [LARGE SCALE GENOMIC DNA]</scope>
    <source>
        <strain evidence="6 7">DSM 26487</strain>
    </source>
</reference>
<dbReference type="Pfam" id="PF00326">
    <property type="entry name" value="Peptidase_S9"/>
    <property type="match status" value="1"/>
</dbReference>
<protein>
    <submittedName>
        <fullName evidence="6">Dipeptidyl aminopeptidase/acylaminoacyl peptidase</fullName>
    </submittedName>
</protein>
<proteinExistence type="inferred from homology"/>
<dbReference type="InterPro" id="IPR050261">
    <property type="entry name" value="FrsA_esterase"/>
</dbReference>
<comment type="similarity">
    <text evidence="1">Belongs to the AB hydrolase superfamily.</text>
</comment>
<accession>A0A7Z0DPN4</accession>
<dbReference type="InterPro" id="IPR001375">
    <property type="entry name" value="Peptidase_S9_cat"/>
</dbReference>
<dbReference type="Proteomes" id="UP000564496">
    <property type="component" value="Unassembled WGS sequence"/>
</dbReference>
<comment type="caution">
    <text evidence="6">The sequence shown here is derived from an EMBL/GenBank/DDBJ whole genome shotgun (WGS) entry which is preliminary data.</text>
</comment>
<evidence type="ECO:0000259" key="5">
    <source>
        <dbReference type="Pfam" id="PF00326"/>
    </source>
</evidence>
<dbReference type="Gene3D" id="3.40.50.1820">
    <property type="entry name" value="alpha/beta hydrolase"/>
    <property type="match status" value="1"/>
</dbReference>
<sequence>MSPKAMSALAISAVLLAGCGGEPPAAPSSSGTTSSASASPATPSASPSETLPPVTDKVSLPQLMREEFPGGQVKVLRESGSTDAYRRFEVSYPSGPLTITGVLFRPRGTGPFPGVVFAHGHIDTDIYVTGQGLRREQDRLAREGYVVLHTDYRGHAGSSSIPEGTEEDESRLGYTRDTINAVQAMKRLPYVDPDRTALLGRSMGGGVVMNALVAQPDLVRAGVTYASVSSDIVDNINRWAVPSRPEEVARLYRQHGDPEQQPEFWEGLSARTYFDHIEVPVQMHHGTDDESCPIGWAYTTRDLMETAGVRQRLWVYRGEQHAFGPQWDLSIRRVLGFLDRHLA</sequence>
<dbReference type="GO" id="GO:0052689">
    <property type="term" value="F:carboxylic ester hydrolase activity"/>
    <property type="evidence" value="ECO:0007669"/>
    <property type="project" value="UniProtKB-ARBA"/>
</dbReference>
<dbReference type="GO" id="GO:0006508">
    <property type="term" value="P:proteolysis"/>
    <property type="evidence" value="ECO:0007669"/>
    <property type="project" value="InterPro"/>
</dbReference>
<feature type="region of interest" description="Disordered" evidence="3">
    <location>
        <begin position="20"/>
        <end position="55"/>
    </location>
</feature>
<feature type="domain" description="Peptidase S9 prolyl oligopeptidase catalytic" evidence="5">
    <location>
        <begin position="137"/>
        <end position="342"/>
    </location>
</feature>
<evidence type="ECO:0000256" key="2">
    <source>
        <dbReference type="ARBA" id="ARBA00022801"/>
    </source>
</evidence>
<dbReference type="PANTHER" id="PTHR22946">
    <property type="entry name" value="DIENELACTONE HYDROLASE DOMAIN-CONTAINING PROTEIN-RELATED"/>
    <property type="match status" value="1"/>
</dbReference>
<keyword evidence="4" id="KW-0732">Signal</keyword>
<evidence type="ECO:0000313" key="7">
    <source>
        <dbReference type="Proteomes" id="UP000564496"/>
    </source>
</evidence>
<feature type="compositionally biased region" description="Low complexity" evidence="3">
    <location>
        <begin position="27"/>
        <end position="48"/>
    </location>
</feature>
<gene>
    <name evidence="6" type="ORF">BJ988_004117</name>
</gene>
<name>A0A7Z0DPN4_9ACTN</name>